<dbReference type="AlphaFoldDB" id="A0A9Q4AED3"/>
<reference evidence="1" key="1">
    <citation type="submission" date="2022-01" db="EMBL/GenBank/DDBJ databases">
        <title>Collection of gut derived symbiotic bacterial strains cultured from healthy donors.</title>
        <authorList>
            <person name="Lin H."/>
            <person name="Kohout C."/>
            <person name="Waligurski E."/>
            <person name="Pamer E.G."/>
        </authorList>
    </citation>
    <scope>NUCLEOTIDE SEQUENCE</scope>
    <source>
        <strain evidence="1">MSK.14.39</strain>
    </source>
</reference>
<accession>A0A9Q4AED3</accession>
<gene>
    <name evidence="1" type="ORF">L0P62_10545</name>
</gene>
<protein>
    <submittedName>
        <fullName evidence="1">Uncharacterized protein</fullName>
    </submittedName>
</protein>
<evidence type="ECO:0000313" key="1">
    <source>
        <dbReference type="EMBL" id="MCG4565889.1"/>
    </source>
</evidence>
<dbReference type="EMBL" id="JAKNID010000062">
    <property type="protein sequence ID" value="MCG4565889.1"/>
    <property type="molecule type" value="Genomic_DNA"/>
</dbReference>
<dbReference type="Proteomes" id="UP001108123">
    <property type="component" value="Unassembled WGS sequence"/>
</dbReference>
<organism evidence="1 2">
    <name type="scientific">Anaerosalibacter bizertensis</name>
    <dbReference type="NCBI Taxonomy" id="932217"/>
    <lineage>
        <taxon>Bacteria</taxon>
        <taxon>Bacillati</taxon>
        <taxon>Bacillota</taxon>
        <taxon>Tissierellia</taxon>
        <taxon>Tissierellales</taxon>
        <taxon>Sporanaerobacteraceae</taxon>
        <taxon>Anaerosalibacter</taxon>
    </lineage>
</organism>
<dbReference type="RefSeq" id="WP_226808586.1">
    <property type="nucleotide sequence ID" value="NZ_JAJBNW010000081.1"/>
</dbReference>
<proteinExistence type="predicted"/>
<evidence type="ECO:0000313" key="2">
    <source>
        <dbReference type="Proteomes" id="UP001108123"/>
    </source>
</evidence>
<sequence length="192" mass="22437">MINSINNSTFLNSINNYQSKTSTTNKNEIDEVEFSNHLTSVDKVERKKGLEELMQKLLNNEFEDSKNQKEAISKYYNLNDKDEFFRQFANDFDMNNMNSKELVLLECIIHHADFIDFDDKVGHELEICAIGAMLRLDATDLAGITNEKEAWDYRGNIPRLLNRLYNASELEDKVSILKLIRMVEEIQSFRVR</sequence>
<name>A0A9Q4AED3_9FIRM</name>
<comment type="caution">
    <text evidence="1">The sequence shown here is derived from an EMBL/GenBank/DDBJ whole genome shotgun (WGS) entry which is preliminary data.</text>
</comment>
<keyword evidence="2" id="KW-1185">Reference proteome</keyword>